<organism evidence="1 2">
    <name type="scientific">Candidatus Methanogaster sp</name>
    <dbReference type="NCBI Taxonomy" id="3386292"/>
    <lineage>
        <taxon>Archaea</taxon>
        <taxon>Methanobacteriati</taxon>
        <taxon>Methanobacteriota</taxon>
        <taxon>Stenosarchaea group</taxon>
        <taxon>Methanomicrobia</taxon>
        <taxon>Methanosarcinales</taxon>
        <taxon>ANME-2 cluster</taxon>
        <taxon>Candidatus Methanogasteraceae</taxon>
        <taxon>Candidatus Methanogaster</taxon>
    </lineage>
</organism>
<accession>A0AC61L5A4</accession>
<protein>
    <submittedName>
        <fullName evidence="1">RNA-processing protein</fullName>
    </submittedName>
</protein>
<evidence type="ECO:0000313" key="2">
    <source>
        <dbReference type="Proteomes" id="UP000248329"/>
    </source>
</evidence>
<proteinExistence type="predicted"/>
<dbReference type="Proteomes" id="UP000248329">
    <property type="component" value="Unassembled WGS sequence"/>
</dbReference>
<sequence>MLMYVKIPQDRIGAVIGPKGVTKKALEELSTATLDIDSESGNVQLLSPEDPLQGMRAVEVISAIGRGFSPERAVKLFGDELLIYDVVNIPANTQKTLTRVRGRIIGSGGKTRTLIESITHVDLSVYGKTVAIIGYPEQVHVAKTAVDMLIDGAPHSVVYGFMEKKRRELTAKGIEYY</sequence>
<gene>
    <name evidence="1" type="ORF">C4B59_02230</name>
</gene>
<dbReference type="EMBL" id="PQXF01000003">
    <property type="protein sequence ID" value="PXF61696.1"/>
    <property type="molecule type" value="Genomic_DNA"/>
</dbReference>
<name>A0AC61L5A4_9EURY</name>
<evidence type="ECO:0000313" key="1">
    <source>
        <dbReference type="EMBL" id="PXF61696.1"/>
    </source>
</evidence>
<reference evidence="1" key="1">
    <citation type="submission" date="2018-01" db="EMBL/GenBank/DDBJ databases">
        <authorList>
            <person name="Krukenberg V."/>
        </authorList>
    </citation>
    <scope>NUCLEOTIDE SEQUENCE</scope>
    <source>
        <strain evidence="1">E20ANME2</strain>
    </source>
</reference>
<comment type="caution">
    <text evidence="1">The sequence shown here is derived from an EMBL/GenBank/DDBJ whole genome shotgun (WGS) entry which is preliminary data.</text>
</comment>